<evidence type="ECO:0000313" key="2">
    <source>
        <dbReference type="Proteomes" id="UP000193642"/>
    </source>
</evidence>
<dbReference type="EMBL" id="MCGO01000103">
    <property type="protein sequence ID" value="ORY27293.1"/>
    <property type="molecule type" value="Genomic_DNA"/>
</dbReference>
<evidence type="ECO:0000313" key="1">
    <source>
        <dbReference type="EMBL" id="ORY27293.1"/>
    </source>
</evidence>
<gene>
    <name evidence="1" type="ORF">BCR33DRAFT_26773</name>
</gene>
<dbReference type="OrthoDB" id="10282886at2759"/>
<comment type="caution">
    <text evidence="1">The sequence shown here is derived from an EMBL/GenBank/DDBJ whole genome shotgun (WGS) entry which is preliminary data.</text>
</comment>
<keyword evidence="2" id="KW-1185">Reference proteome</keyword>
<protein>
    <submittedName>
        <fullName evidence="1">Uncharacterized protein</fullName>
    </submittedName>
</protein>
<reference evidence="1 2" key="1">
    <citation type="submission" date="2016-07" db="EMBL/GenBank/DDBJ databases">
        <title>Pervasive Adenine N6-methylation of Active Genes in Fungi.</title>
        <authorList>
            <consortium name="DOE Joint Genome Institute"/>
            <person name="Mondo S.J."/>
            <person name="Dannebaum R.O."/>
            <person name="Kuo R.C."/>
            <person name="Labutti K."/>
            <person name="Haridas S."/>
            <person name="Kuo A."/>
            <person name="Salamov A."/>
            <person name="Ahrendt S.R."/>
            <person name="Lipzen A."/>
            <person name="Sullivan W."/>
            <person name="Andreopoulos W.B."/>
            <person name="Clum A."/>
            <person name="Lindquist E."/>
            <person name="Daum C."/>
            <person name="Ramamoorthy G.K."/>
            <person name="Gryganskyi A."/>
            <person name="Culley D."/>
            <person name="Magnuson J.K."/>
            <person name="James T.Y."/>
            <person name="O'Malley M.A."/>
            <person name="Stajich J.E."/>
            <person name="Spatafora J.W."/>
            <person name="Visel A."/>
            <person name="Grigoriev I.V."/>
        </authorList>
    </citation>
    <scope>NUCLEOTIDE SEQUENCE [LARGE SCALE GENOMIC DNA]</scope>
    <source>
        <strain evidence="1 2">JEL800</strain>
    </source>
</reference>
<organism evidence="1 2">
    <name type="scientific">Rhizoclosmatium globosum</name>
    <dbReference type="NCBI Taxonomy" id="329046"/>
    <lineage>
        <taxon>Eukaryota</taxon>
        <taxon>Fungi</taxon>
        <taxon>Fungi incertae sedis</taxon>
        <taxon>Chytridiomycota</taxon>
        <taxon>Chytridiomycota incertae sedis</taxon>
        <taxon>Chytridiomycetes</taxon>
        <taxon>Chytridiales</taxon>
        <taxon>Chytriomycetaceae</taxon>
        <taxon>Rhizoclosmatium</taxon>
    </lineage>
</organism>
<dbReference type="AlphaFoldDB" id="A0A1Y2AXH4"/>
<sequence length="139" mass="15652">MEGGLSELQRLQLSLLTSANIKQSYAMLTYFFRDAELLQIISLDVLDDPTPNSLASHPCLTNFDIEGLLVSALQAINIAETFARRLSKEQENISALVVVLYGVNFWEEGRFAPRPDFSHTPSFQTSHICSVSKSCRNWR</sequence>
<proteinExistence type="predicted"/>
<name>A0A1Y2AXH4_9FUNG</name>
<dbReference type="Proteomes" id="UP000193642">
    <property type="component" value="Unassembled WGS sequence"/>
</dbReference>
<accession>A0A1Y2AXH4</accession>